<gene>
    <name evidence="4" type="ORF">DILT_LOCUS16933</name>
</gene>
<organism evidence="4 5">
    <name type="scientific">Dibothriocephalus latus</name>
    <name type="common">Fish tapeworm</name>
    <name type="synonym">Diphyllobothrium latum</name>
    <dbReference type="NCBI Taxonomy" id="60516"/>
    <lineage>
        <taxon>Eukaryota</taxon>
        <taxon>Metazoa</taxon>
        <taxon>Spiralia</taxon>
        <taxon>Lophotrochozoa</taxon>
        <taxon>Platyhelminthes</taxon>
        <taxon>Cestoda</taxon>
        <taxon>Eucestoda</taxon>
        <taxon>Diphyllobothriidea</taxon>
        <taxon>Diphyllobothriidae</taxon>
        <taxon>Dibothriocephalus</taxon>
    </lineage>
</organism>
<feature type="compositionally biased region" description="Polar residues" evidence="2">
    <location>
        <begin position="30"/>
        <end position="39"/>
    </location>
</feature>
<evidence type="ECO:0000313" key="5">
    <source>
        <dbReference type="Proteomes" id="UP000281553"/>
    </source>
</evidence>
<dbReference type="AlphaFoldDB" id="A0A3P7NKE4"/>
<dbReference type="OrthoDB" id="6143221at2759"/>
<name>A0A3P7NKE4_DIBLA</name>
<accession>A0A3P7NKE4</accession>
<dbReference type="Proteomes" id="UP000281553">
    <property type="component" value="Unassembled WGS sequence"/>
</dbReference>
<reference evidence="4 5" key="1">
    <citation type="submission" date="2018-11" db="EMBL/GenBank/DDBJ databases">
        <authorList>
            <consortium name="Pathogen Informatics"/>
        </authorList>
    </citation>
    <scope>NUCLEOTIDE SEQUENCE [LARGE SCALE GENOMIC DNA]</scope>
</reference>
<proteinExistence type="predicted"/>
<evidence type="ECO:0000256" key="2">
    <source>
        <dbReference type="SAM" id="MobiDB-lite"/>
    </source>
</evidence>
<feature type="domain" description="Helix-turn-helix" evidence="3">
    <location>
        <begin position="50"/>
        <end position="92"/>
    </location>
</feature>
<evidence type="ECO:0000313" key="4">
    <source>
        <dbReference type="EMBL" id="VDN36058.1"/>
    </source>
</evidence>
<dbReference type="EMBL" id="UYRU01088191">
    <property type="protein sequence ID" value="VDN36058.1"/>
    <property type="molecule type" value="Genomic_DNA"/>
</dbReference>
<feature type="coiled-coil region" evidence="1">
    <location>
        <begin position="53"/>
        <end position="80"/>
    </location>
</feature>
<evidence type="ECO:0000256" key="1">
    <source>
        <dbReference type="SAM" id="Coils"/>
    </source>
</evidence>
<dbReference type="Pfam" id="PF26215">
    <property type="entry name" value="HTH_animal"/>
    <property type="match status" value="1"/>
</dbReference>
<dbReference type="InterPro" id="IPR058912">
    <property type="entry name" value="HTH_animal"/>
</dbReference>
<keyword evidence="1" id="KW-0175">Coiled coil</keyword>
<feature type="region of interest" description="Disordered" evidence="2">
    <location>
        <begin position="1"/>
        <end position="47"/>
    </location>
</feature>
<evidence type="ECO:0000259" key="3">
    <source>
        <dbReference type="Pfam" id="PF26215"/>
    </source>
</evidence>
<sequence>MEEEENNQLAFVDVLGGGGPKTKVSRKDNNCANTELQQQPPNPSKMELRKSTLRCVETHYSEVENKIAELQHLRRVLRANGYPRNFVNQRIRKREKKPHPSGPTVW</sequence>
<protein>
    <recommendedName>
        <fullName evidence="3">Helix-turn-helix domain-containing protein</fullName>
    </recommendedName>
</protein>
<keyword evidence="5" id="KW-1185">Reference proteome</keyword>